<dbReference type="GO" id="GO:0008270">
    <property type="term" value="F:zinc ion binding"/>
    <property type="evidence" value="ECO:0007669"/>
    <property type="project" value="UniProtKB-UniRule"/>
</dbReference>
<feature type="region of interest" description="Disordered" evidence="10">
    <location>
        <begin position="123"/>
        <end position="166"/>
    </location>
</feature>
<protein>
    <submittedName>
        <fullName evidence="14">CSON011850 protein</fullName>
    </submittedName>
</protein>
<evidence type="ECO:0000256" key="4">
    <source>
        <dbReference type="ARBA" id="ARBA00022833"/>
    </source>
</evidence>
<evidence type="ECO:0000313" key="14">
    <source>
        <dbReference type="EMBL" id="SSX25035.1"/>
    </source>
</evidence>
<evidence type="ECO:0000256" key="8">
    <source>
        <dbReference type="PROSITE-ProRule" id="PRU00042"/>
    </source>
</evidence>
<dbReference type="SMART" id="SM00868">
    <property type="entry name" value="zf-AD"/>
    <property type="match status" value="1"/>
</dbReference>
<feature type="binding site" evidence="9">
    <location>
        <position position="7"/>
    </location>
    <ligand>
        <name>Zn(2+)</name>
        <dbReference type="ChEBI" id="CHEBI:29105"/>
    </ligand>
</feature>
<feature type="binding site" evidence="9">
    <location>
        <position position="56"/>
    </location>
    <ligand>
        <name>Zn(2+)</name>
        <dbReference type="ChEBI" id="CHEBI:29105"/>
    </ligand>
</feature>
<feature type="domain" description="C2H2-type" evidence="11">
    <location>
        <begin position="237"/>
        <end position="264"/>
    </location>
</feature>
<feature type="domain" description="C2H2-type" evidence="11">
    <location>
        <begin position="386"/>
        <end position="414"/>
    </location>
</feature>
<dbReference type="PROSITE" id="PS00028">
    <property type="entry name" value="ZINC_FINGER_C2H2_1"/>
    <property type="match status" value="6"/>
</dbReference>
<keyword evidence="4 9" id="KW-0862">Zinc</keyword>
<evidence type="ECO:0000313" key="13">
    <source>
        <dbReference type="EMBL" id="SSX04672.1"/>
    </source>
</evidence>
<evidence type="ECO:0000256" key="2">
    <source>
        <dbReference type="ARBA" id="ARBA00022723"/>
    </source>
</evidence>
<organism evidence="14">
    <name type="scientific">Culicoides sonorensis</name>
    <name type="common">Biting midge</name>
    <dbReference type="NCBI Taxonomy" id="179676"/>
    <lineage>
        <taxon>Eukaryota</taxon>
        <taxon>Metazoa</taxon>
        <taxon>Ecdysozoa</taxon>
        <taxon>Arthropoda</taxon>
        <taxon>Hexapoda</taxon>
        <taxon>Insecta</taxon>
        <taxon>Pterygota</taxon>
        <taxon>Neoptera</taxon>
        <taxon>Endopterygota</taxon>
        <taxon>Diptera</taxon>
        <taxon>Nematocera</taxon>
        <taxon>Chironomoidea</taxon>
        <taxon>Ceratopogonidae</taxon>
        <taxon>Ceratopogoninae</taxon>
        <taxon>Culicoides</taxon>
        <taxon>Monoculicoides</taxon>
    </lineage>
</organism>
<dbReference type="PROSITE" id="PS51915">
    <property type="entry name" value="ZAD"/>
    <property type="match status" value="1"/>
</dbReference>
<feature type="domain" description="C2H2-type" evidence="11">
    <location>
        <begin position="415"/>
        <end position="442"/>
    </location>
</feature>
<evidence type="ECO:0000256" key="6">
    <source>
        <dbReference type="ARBA" id="ARBA00023163"/>
    </source>
</evidence>
<keyword evidence="7" id="KW-0539">Nucleus</keyword>
<comment type="subcellular location">
    <subcellularLocation>
        <location evidence="1">Nucleus</location>
    </subcellularLocation>
</comment>
<keyword evidence="3" id="KW-0677">Repeat</keyword>
<proteinExistence type="predicted"/>
<accession>A0A336M455</accession>
<dbReference type="Gene3D" id="3.30.160.60">
    <property type="entry name" value="Classic Zinc Finger"/>
    <property type="match status" value="5"/>
</dbReference>
<feature type="binding site" evidence="9">
    <location>
        <position position="53"/>
    </location>
    <ligand>
        <name>Zn(2+)</name>
        <dbReference type="ChEBI" id="CHEBI:29105"/>
    </ligand>
</feature>
<evidence type="ECO:0000259" key="11">
    <source>
        <dbReference type="PROSITE" id="PS50157"/>
    </source>
</evidence>
<feature type="domain" description="C2H2-type" evidence="11">
    <location>
        <begin position="443"/>
        <end position="472"/>
    </location>
</feature>
<feature type="binding site" evidence="9">
    <location>
        <position position="10"/>
    </location>
    <ligand>
        <name>Zn(2+)</name>
        <dbReference type="ChEBI" id="CHEBI:29105"/>
    </ligand>
</feature>
<dbReference type="Pfam" id="PF00096">
    <property type="entry name" value="zf-C2H2"/>
    <property type="match status" value="3"/>
</dbReference>
<feature type="domain" description="C2H2-type" evidence="11">
    <location>
        <begin position="327"/>
        <end position="355"/>
    </location>
</feature>
<evidence type="ECO:0000256" key="7">
    <source>
        <dbReference type="ARBA" id="ARBA00023242"/>
    </source>
</evidence>
<dbReference type="AlphaFoldDB" id="A0A336M455"/>
<name>A0A336M455_CULSO</name>
<feature type="domain" description="C2H2-type" evidence="11">
    <location>
        <begin position="267"/>
        <end position="294"/>
    </location>
</feature>
<dbReference type="SUPFAM" id="SSF57667">
    <property type="entry name" value="beta-beta-alpha zinc fingers"/>
    <property type="match status" value="4"/>
</dbReference>
<keyword evidence="6" id="KW-0804">Transcription</keyword>
<dbReference type="SMART" id="SM00355">
    <property type="entry name" value="ZnF_C2H2"/>
    <property type="match status" value="10"/>
</dbReference>
<evidence type="ECO:0000256" key="5">
    <source>
        <dbReference type="ARBA" id="ARBA00023015"/>
    </source>
</evidence>
<dbReference type="EMBL" id="UFQS01000530">
    <property type="protein sequence ID" value="SSX04672.1"/>
    <property type="molecule type" value="Genomic_DNA"/>
</dbReference>
<dbReference type="OMA" id="CEICCDK"/>
<evidence type="ECO:0000256" key="9">
    <source>
        <dbReference type="PROSITE-ProRule" id="PRU01263"/>
    </source>
</evidence>
<dbReference type="GO" id="GO:0001227">
    <property type="term" value="F:DNA-binding transcription repressor activity, RNA polymerase II-specific"/>
    <property type="evidence" value="ECO:0007669"/>
    <property type="project" value="TreeGrafter"/>
</dbReference>
<dbReference type="PANTHER" id="PTHR24399">
    <property type="entry name" value="ZINC FINGER AND BTB DOMAIN-CONTAINING"/>
    <property type="match status" value="1"/>
</dbReference>
<keyword evidence="8" id="KW-0863">Zinc-finger</keyword>
<keyword evidence="2 9" id="KW-0479">Metal-binding</keyword>
<evidence type="ECO:0000256" key="1">
    <source>
        <dbReference type="ARBA" id="ARBA00004123"/>
    </source>
</evidence>
<reference evidence="14" key="2">
    <citation type="submission" date="2018-07" db="EMBL/GenBank/DDBJ databases">
        <authorList>
            <person name="Quirk P.G."/>
            <person name="Krulwich T.A."/>
        </authorList>
    </citation>
    <scope>NUCLEOTIDE SEQUENCE</scope>
</reference>
<dbReference type="GO" id="GO:0000978">
    <property type="term" value="F:RNA polymerase II cis-regulatory region sequence-specific DNA binding"/>
    <property type="evidence" value="ECO:0007669"/>
    <property type="project" value="TreeGrafter"/>
</dbReference>
<evidence type="ECO:0000256" key="10">
    <source>
        <dbReference type="SAM" id="MobiDB-lite"/>
    </source>
</evidence>
<dbReference type="InterPro" id="IPR013087">
    <property type="entry name" value="Znf_C2H2_type"/>
</dbReference>
<evidence type="ECO:0000259" key="12">
    <source>
        <dbReference type="PROSITE" id="PS51915"/>
    </source>
</evidence>
<dbReference type="InterPro" id="IPR036236">
    <property type="entry name" value="Znf_C2H2_sf"/>
</dbReference>
<dbReference type="InterPro" id="IPR012934">
    <property type="entry name" value="Znf_AD"/>
</dbReference>
<dbReference type="PANTHER" id="PTHR24399:SF70">
    <property type="entry name" value="C2H2-TYPE DOMAIN-CONTAINING PROTEIN"/>
    <property type="match status" value="1"/>
</dbReference>
<feature type="compositionally biased region" description="Acidic residues" evidence="10">
    <location>
        <begin position="129"/>
        <end position="138"/>
    </location>
</feature>
<feature type="domain" description="ZAD" evidence="12">
    <location>
        <begin position="5"/>
        <end position="80"/>
    </location>
</feature>
<evidence type="ECO:0000256" key="3">
    <source>
        <dbReference type="ARBA" id="ARBA00022737"/>
    </source>
</evidence>
<gene>
    <name evidence="14" type="primary">CSON011850</name>
</gene>
<dbReference type="SUPFAM" id="SSF57716">
    <property type="entry name" value="Glucocorticoid receptor-like (DNA-binding domain)"/>
    <property type="match status" value="1"/>
</dbReference>
<keyword evidence="5" id="KW-0805">Transcription regulation</keyword>
<sequence length="474" mass="56027">MSVSDICRLCLTKIEHPLKPDYRLENEESVTKEIETIFGFEMASNPRLPQEICAFCSDLVKTFYQYFMSVLQNQEKLAAMIDEKLVIYEEYENEMIIDSSIKEEEEIQIKTVIEEDESSNVIDVSSEGDQTEVGELETDNNNIKAESPKKIPDKQQNAKVKQKRKQNNIERINTFIEFKCCHCPSMKFEDLRQWRSHMKSTHQEDNPPYFCCNKKFPTEKRILLHITRHHDTTPPKFICAKCLRGFKHKKKLERHLQSHIQKRYSGYTCKKCPDVFRFIRQWQRHQLLHSPHMKEDEVKFPCKKCDGEFPTMKALEQHLRIGHKKKLLCDHCAKEFYCKDLLQRHVRRQHTENPDKYTCETCGTELATIQSYKQHIKLLHEAAGEYPCGLCDKVAITESQLRNHIRYAHELEYKFECTYCAKLFKRANELADHISIHTGISRHMCPKCERKFNNKSNMQSHAKRCQGTLKKEIK</sequence>
<dbReference type="Gene3D" id="3.40.1800.20">
    <property type="match status" value="1"/>
</dbReference>
<feature type="domain" description="C2H2-type" evidence="11">
    <location>
        <begin position="300"/>
        <end position="323"/>
    </location>
</feature>
<dbReference type="VEuPathDB" id="VectorBase:CSON011850"/>
<dbReference type="PROSITE" id="PS50157">
    <property type="entry name" value="ZINC_FINGER_C2H2_2"/>
    <property type="match status" value="8"/>
</dbReference>
<dbReference type="GO" id="GO:0005654">
    <property type="term" value="C:nucleoplasm"/>
    <property type="evidence" value="ECO:0007669"/>
    <property type="project" value="TreeGrafter"/>
</dbReference>
<dbReference type="EMBL" id="UFQT01000530">
    <property type="protein sequence ID" value="SSX25035.1"/>
    <property type="molecule type" value="Genomic_DNA"/>
</dbReference>
<dbReference type="Pfam" id="PF07776">
    <property type="entry name" value="zf-AD"/>
    <property type="match status" value="1"/>
</dbReference>
<reference evidence="13" key="1">
    <citation type="submission" date="2018-04" db="EMBL/GenBank/DDBJ databases">
        <authorList>
            <person name="Go L.Y."/>
            <person name="Mitchell J.A."/>
        </authorList>
    </citation>
    <scope>NUCLEOTIDE SEQUENCE</scope>
    <source>
        <tissue evidence="13">Whole organism</tissue>
    </source>
</reference>
<feature type="domain" description="C2H2-type" evidence="11">
    <location>
        <begin position="357"/>
        <end position="385"/>
    </location>
</feature>